<evidence type="ECO:0000313" key="1">
    <source>
        <dbReference type="EMBL" id="KAK9167922.1"/>
    </source>
</evidence>
<organism evidence="1 2">
    <name type="scientific">Stephania yunnanensis</name>
    <dbReference type="NCBI Taxonomy" id="152371"/>
    <lineage>
        <taxon>Eukaryota</taxon>
        <taxon>Viridiplantae</taxon>
        <taxon>Streptophyta</taxon>
        <taxon>Embryophyta</taxon>
        <taxon>Tracheophyta</taxon>
        <taxon>Spermatophyta</taxon>
        <taxon>Magnoliopsida</taxon>
        <taxon>Ranunculales</taxon>
        <taxon>Menispermaceae</taxon>
        <taxon>Menispermoideae</taxon>
        <taxon>Cissampelideae</taxon>
        <taxon>Stephania</taxon>
    </lineage>
</organism>
<reference evidence="1 2" key="1">
    <citation type="submission" date="2024-01" db="EMBL/GenBank/DDBJ databases">
        <title>Genome assemblies of Stephania.</title>
        <authorList>
            <person name="Yang L."/>
        </authorList>
    </citation>
    <scope>NUCLEOTIDE SEQUENCE [LARGE SCALE GENOMIC DNA]</scope>
    <source>
        <strain evidence="1">YNDBR</strain>
        <tissue evidence="1">Leaf</tissue>
    </source>
</reference>
<dbReference type="AlphaFoldDB" id="A0AAP0LB70"/>
<comment type="caution">
    <text evidence="1">The sequence shown here is derived from an EMBL/GenBank/DDBJ whole genome shotgun (WGS) entry which is preliminary data.</text>
</comment>
<keyword evidence="2" id="KW-1185">Reference proteome</keyword>
<evidence type="ECO:0000313" key="2">
    <source>
        <dbReference type="Proteomes" id="UP001420932"/>
    </source>
</evidence>
<dbReference type="Proteomes" id="UP001420932">
    <property type="component" value="Unassembled WGS sequence"/>
</dbReference>
<proteinExistence type="predicted"/>
<accession>A0AAP0LB70</accession>
<gene>
    <name evidence="1" type="ORF">Syun_000062</name>
</gene>
<name>A0AAP0LB70_9MAGN</name>
<sequence length="125" mass="14217">MFGCIPIYVARVALAYIDWRRQMMRSLLGGRGGAQLVTEELSLSRRSPALQSKMRINRVAEQAKRRLVTTSEPVEDCYDILLSPHRTSHTPGSIHNMGIIFRLPRFELGSWRLKSPNLANRVPLS</sequence>
<protein>
    <submittedName>
        <fullName evidence="1">Uncharacterized protein</fullName>
    </submittedName>
</protein>
<dbReference type="EMBL" id="JBBNAF010000001">
    <property type="protein sequence ID" value="KAK9167922.1"/>
    <property type="molecule type" value="Genomic_DNA"/>
</dbReference>